<dbReference type="OrthoDB" id="5298817at2"/>
<dbReference type="Pfam" id="PF10263">
    <property type="entry name" value="SprT-like"/>
    <property type="match status" value="1"/>
</dbReference>
<dbReference type="AlphaFoldDB" id="A0A5S9NGK5"/>
<dbReference type="Proteomes" id="UP000439591">
    <property type="component" value="Unassembled WGS sequence"/>
</dbReference>
<sequence length="275" mass="31215">MNPTSELYQSLQIAYDLFNERLFESSLPPVIFTVQRKPGVMGYFAGDRWSDAQGSIVSEISINPSYIASSRLIEVMQTLVHEMVHCWQHIHGTPGRKFYHNLEWAKKMIDIGLMPSSTGEPGGKITGQFMSDYILKDGRFLKVFGELEANDELHLTWVDRKALPRLFEPVIAGRLPETTGNVFEEPSTARGEKDLVQLYANNVTDYEQVSEQIPTISLEGRKPLLPDELQIHDIPKRKTRIRYKCPGCDVIVYGRPNLNLTCGDCNCSFEGELIF</sequence>
<dbReference type="Proteomes" id="UP000435877">
    <property type="component" value="Unassembled WGS sequence"/>
</dbReference>
<dbReference type="InterPro" id="IPR006640">
    <property type="entry name" value="SprT-like_domain"/>
</dbReference>
<reference evidence="4 5" key="1">
    <citation type="submission" date="2019-11" db="EMBL/GenBank/DDBJ databases">
        <authorList>
            <person name="Holert J."/>
        </authorList>
    </citation>
    <scope>NUCLEOTIDE SEQUENCE [LARGE SCALE GENOMIC DNA]</scope>
    <source>
        <strain evidence="3">BC3_2A</strain>
        <strain evidence="2">SB11_1A</strain>
    </source>
</reference>
<dbReference type="RefSeq" id="WP_159268327.1">
    <property type="nucleotide sequence ID" value="NZ_CACSIK010000001.1"/>
</dbReference>
<dbReference type="EMBL" id="CACSIM010000002">
    <property type="protein sequence ID" value="CAA0095624.1"/>
    <property type="molecule type" value="Genomic_DNA"/>
</dbReference>
<name>A0A5S9NGK5_9GAMM</name>
<accession>A0A5S9NGK5</accession>
<proteinExistence type="predicted"/>
<feature type="domain" description="SprT-like" evidence="1">
    <location>
        <begin position="15"/>
        <end position="112"/>
    </location>
</feature>
<gene>
    <name evidence="2" type="ORF">IHBHHGIJ_01691</name>
    <name evidence="3" type="ORF">KFEGEMFD_01293</name>
</gene>
<evidence type="ECO:0000259" key="1">
    <source>
        <dbReference type="Pfam" id="PF10263"/>
    </source>
</evidence>
<protein>
    <recommendedName>
        <fullName evidence="1">SprT-like domain-containing protein</fullName>
    </recommendedName>
</protein>
<dbReference type="EMBL" id="CACSIK010000001">
    <property type="protein sequence ID" value="CAA0089039.1"/>
    <property type="molecule type" value="Genomic_DNA"/>
</dbReference>
<evidence type="ECO:0000313" key="4">
    <source>
        <dbReference type="Proteomes" id="UP000435877"/>
    </source>
</evidence>
<evidence type="ECO:0000313" key="5">
    <source>
        <dbReference type="Proteomes" id="UP000439591"/>
    </source>
</evidence>
<dbReference type="GO" id="GO:0006950">
    <property type="term" value="P:response to stress"/>
    <property type="evidence" value="ECO:0007669"/>
    <property type="project" value="UniProtKB-ARBA"/>
</dbReference>
<evidence type="ECO:0000313" key="2">
    <source>
        <dbReference type="EMBL" id="CAA0089039.1"/>
    </source>
</evidence>
<keyword evidence="4" id="KW-1185">Reference proteome</keyword>
<organism evidence="2 4">
    <name type="scientific">Zhongshania aliphaticivorans</name>
    <dbReference type="NCBI Taxonomy" id="1470434"/>
    <lineage>
        <taxon>Bacteria</taxon>
        <taxon>Pseudomonadati</taxon>
        <taxon>Pseudomonadota</taxon>
        <taxon>Gammaproteobacteria</taxon>
        <taxon>Cellvibrionales</taxon>
        <taxon>Spongiibacteraceae</taxon>
        <taxon>Zhongshania</taxon>
    </lineage>
</organism>
<evidence type="ECO:0000313" key="3">
    <source>
        <dbReference type="EMBL" id="CAA0095624.1"/>
    </source>
</evidence>